<proteinExistence type="predicted"/>
<protein>
    <submittedName>
        <fullName evidence="1">Uncharacterized protein</fullName>
    </submittedName>
</protein>
<dbReference type="RefSeq" id="WP_068886217.1">
    <property type="nucleotide sequence ID" value="NZ_CBCRUU010000009.1"/>
</dbReference>
<keyword evidence="2" id="KW-1185">Reference proteome</keyword>
<dbReference type="OrthoDB" id="6694402at2"/>
<accession>A0A1C3CXB2</accession>
<reference evidence="1 2" key="1">
    <citation type="submission" date="2016-07" db="EMBL/GenBank/DDBJ databases">
        <title>Acinetobacter sp. ANC 4603.</title>
        <authorList>
            <person name="Radolfova-Krizova L."/>
            <person name="Nemec A."/>
        </authorList>
    </citation>
    <scope>NUCLEOTIDE SEQUENCE [LARGE SCALE GENOMIC DNA]</scope>
    <source>
        <strain evidence="1 2">ANC 4603</strain>
    </source>
</reference>
<dbReference type="Proteomes" id="UP000186553">
    <property type="component" value="Unassembled WGS sequence"/>
</dbReference>
<evidence type="ECO:0000313" key="1">
    <source>
        <dbReference type="EMBL" id="ODA13455.1"/>
    </source>
</evidence>
<evidence type="ECO:0000313" key="2">
    <source>
        <dbReference type="Proteomes" id="UP000186553"/>
    </source>
</evidence>
<sequence length="161" mass="19238">MSLNHELNYSLIVYLSNIELKNSEFKIIYKGFTTAYPSFSTDVYYQYIYRTVRNLADCGLLIIQQFDYFCKYTSNYSSEELYNFLLRKGIKLNFATELNNEANKLHINLEKMRLEIIFFDKYIKEFPLLKDTILKVKENSEQQLVYLESQINVLNKIRSQV</sequence>
<organism evidence="1 2">
    <name type="scientific">Acinetobacter celticus</name>
    <dbReference type="NCBI Taxonomy" id="1891224"/>
    <lineage>
        <taxon>Bacteria</taxon>
        <taxon>Pseudomonadati</taxon>
        <taxon>Pseudomonadota</taxon>
        <taxon>Gammaproteobacteria</taxon>
        <taxon>Moraxellales</taxon>
        <taxon>Moraxellaceae</taxon>
        <taxon>Acinetobacter</taxon>
    </lineage>
</organism>
<gene>
    <name evidence="1" type="ORF">BBP83_03440</name>
</gene>
<comment type="caution">
    <text evidence="1">The sequence shown here is derived from an EMBL/GenBank/DDBJ whole genome shotgun (WGS) entry which is preliminary data.</text>
</comment>
<name>A0A1C3CXB2_9GAMM</name>
<dbReference type="AlphaFoldDB" id="A0A1C3CXB2"/>
<dbReference type="EMBL" id="MBDL01000008">
    <property type="protein sequence ID" value="ODA13455.1"/>
    <property type="molecule type" value="Genomic_DNA"/>
</dbReference>